<reference evidence="1 2" key="1">
    <citation type="submission" date="2020-08" db="EMBL/GenBank/DDBJ databases">
        <title>Genomic Encyclopedia of Type Strains, Phase IV (KMG-IV): sequencing the most valuable type-strain genomes for metagenomic binning, comparative biology and taxonomic classification.</title>
        <authorList>
            <person name="Goeker M."/>
        </authorList>
    </citation>
    <scope>NUCLEOTIDE SEQUENCE [LARGE SCALE GENOMIC DNA]</scope>
    <source>
        <strain evidence="1 2">YIM 65646</strain>
    </source>
</reference>
<dbReference type="AlphaFoldDB" id="A0A841FNS8"/>
<dbReference type="RefSeq" id="WP_184790564.1">
    <property type="nucleotide sequence ID" value="NZ_BONT01000054.1"/>
</dbReference>
<sequence length="94" mass="9460">MCATSDWVGAYDATSGEGLWQLSDEAGTRIAPDVTGAWHGAVYAWTANGALVLAARAGADREVASGVAPYLVNEHIGIADAPGGNGLAAFRATG</sequence>
<protein>
    <submittedName>
        <fullName evidence="1">Uncharacterized protein</fullName>
    </submittedName>
</protein>
<dbReference type="EMBL" id="JACHGT010000013">
    <property type="protein sequence ID" value="MBB6037756.1"/>
    <property type="molecule type" value="Genomic_DNA"/>
</dbReference>
<organism evidence="1 2">
    <name type="scientific">Phytomonospora endophytica</name>
    <dbReference type="NCBI Taxonomy" id="714109"/>
    <lineage>
        <taxon>Bacteria</taxon>
        <taxon>Bacillati</taxon>
        <taxon>Actinomycetota</taxon>
        <taxon>Actinomycetes</taxon>
        <taxon>Micromonosporales</taxon>
        <taxon>Micromonosporaceae</taxon>
        <taxon>Phytomonospora</taxon>
    </lineage>
</organism>
<gene>
    <name evidence="1" type="ORF">HNR73_005634</name>
</gene>
<dbReference type="Proteomes" id="UP000548476">
    <property type="component" value="Unassembled WGS sequence"/>
</dbReference>
<comment type="caution">
    <text evidence="1">The sequence shown here is derived from an EMBL/GenBank/DDBJ whole genome shotgun (WGS) entry which is preliminary data.</text>
</comment>
<proteinExistence type="predicted"/>
<evidence type="ECO:0000313" key="2">
    <source>
        <dbReference type="Proteomes" id="UP000548476"/>
    </source>
</evidence>
<accession>A0A841FNS8</accession>
<name>A0A841FNS8_9ACTN</name>
<evidence type="ECO:0000313" key="1">
    <source>
        <dbReference type="EMBL" id="MBB6037756.1"/>
    </source>
</evidence>
<keyword evidence="2" id="KW-1185">Reference proteome</keyword>